<name>A4A6M5_9GAMM</name>
<sequence length="398" mass="44283">MLNGLPAAVGATDTAAAEAEALASEEAARDALMGDVRAYLKRIEAQESSDGAFAPGLTEDLLGLGLALQRNGDHEQAVRIFKRGIHLSRINEGLYSRRQLALLEGEIASHIALGALSEADERQRYLYRVQAKTLSDVTRGQALMEHALWQRQAYEAGIGEDPFARLVNMWSLYRFALSEFAKVEGETSPMLLPPLYGMLRAQYMLSGFVGETTSGRYRTGGVYGDEESRQIGYRSQSYKHGNAVIRAIYDIQVAQSDVTLKDTAEVLLLLGDWQYWHGKRAEALDTYAQLYGELEETEAAQALREQLFASPQPLPGLAGVRALPQHSGEQEGRLLLEFGVSERGRVMDVVRLDDHMHNDEKAGDIINRLRRTPFRPRIDDGLPVETEGLRWAYDTSAW</sequence>
<dbReference type="STRING" id="314285.KT71_01805"/>
<reference evidence="2 3" key="1">
    <citation type="journal article" date="2007" name="Proc. Natl. Acad. Sci. U.S.A.">
        <title>Characterization of a marine gammaproteobacterium capable of aerobic anoxygenic photosynthesis.</title>
        <authorList>
            <person name="Fuchs B.M."/>
            <person name="Spring S."/>
            <person name="Teeling H."/>
            <person name="Quast C."/>
            <person name="Wulf J."/>
            <person name="Schattenhofer M."/>
            <person name="Yan S."/>
            <person name="Ferriera S."/>
            <person name="Johnson J."/>
            <person name="Glockner F.O."/>
            <person name="Amann R."/>
        </authorList>
    </citation>
    <scope>NUCLEOTIDE SEQUENCE [LARGE SCALE GENOMIC DNA]</scope>
    <source>
        <strain evidence="2">KT71</strain>
    </source>
</reference>
<dbReference type="HOGENOM" id="CLU_046105_0_0_6"/>
<dbReference type="EMBL" id="AAOA02000002">
    <property type="protein sequence ID" value="EAQ98672.2"/>
    <property type="molecule type" value="Genomic_DNA"/>
</dbReference>
<keyword evidence="3" id="KW-1185">Reference proteome</keyword>
<proteinExistence type="predicted"/>
<gene>
    <name evidence="2" type="ORF">KT71_01805</name>
</gene>
<dbReference type="PROSITE" id="PS50005">
    <property type="entry name" value="TPR"/>
    <property type="match status" value="1"/>
</dbReference>
<accession>A4A6M5</accession>
<comment type="caution">
    <text evidence="2">The sequence shown here is derived from an EMBL/GenBank/DDBJ whole genome shotgun (WGS) entry which is preliminary data.</text>
</comment>
<keyword evidence="1" id="KW-0802">TPR repeat</keyword>
<dbReference type="InterPro" id="IPR019734">
    <property type="entry name" value="TPR_rpt"/>
</dbReference>
<organism evidence="2 3">
    <name type="scientific">Congregibacter litoralis KT71</name>
    <dbReference type="NCBI Taxonomy" id="314285"/>
    <lineage>
        <taxon>Bacteria</taxon>
        <taxon>Pseudomonadati</taxon>
        <taxon>Pseudomonadota</taxon>
        <taxon>Gammaproteobacteria</taxon>
        <taxon>Cellvibrionales</taxon>
        <taxon>Halieaceae</taxon>
        <taxon>Congregibacter</taxon>
    </lineage>
</organism>
<feature type="repeat" description="TPR" evidence="1">
    <location>
        <begin position="58"/>
        <end position="91"/>
    </location>
</feature>
<reference evidence="2 3" key="2">
    <citation type="journal article" date="2009" name="PLoS ONE">
        <title>The photosynthetic apparatus and its regulation in the aerobic gammaproteobacterium Congregibacter litoralis gen. nov., sp. nov.</title>
        <authorList>
            <person name="Spring S."/>
            <person name="Lunsdorf H."/>
            <person name="Fuchs B.M."/>
            <person name="Tindall B.J."/>
        </authorList>
    </citation>
    <scope>NUCLEOTIDE SEQUENCE [LARGE SCALE GENOMIC DNA]</scope>
    <source>
        <strain evidence="2">KT71</strain>
    </source>
</reference>
<dbReference type="Pfam" id="PF13174">
    <property type="entry name" value="TPR_6"/>
    <property type="match status" value="1"/>
</dbReference>
<dbReference type="eggNOG" id="ENOG5032RGH">
    <property type="taxonomic scope" value="Bacteria"/>
</dbReference>
<evidence type="ECO:0000256" key="1">
    <source>
        <dbReference type="PROSITE-ProRule" id="PRU00339"/>
    </source>
</evidence>
<evidence type="ECO:0000313" key="3">
    <source>
        <dbReference type="Proteomes" id="UP000019205"/>
    </source>
</evidence>
<protein>
    <submittedName>
        <fullName evidence="2">Uncharacterized protein</fullName>
    </submittedName>
</protein>
<evidence type="ECO:0000313" key="2">
    <source>
        <dbReference type="EMBL" id="EAQ98672.2"/>
    </source>
</evidence>
<dbReference type="Proteomes" id="UP000019205">
    <property type="component" value="Chromosome"/>
</dbReference>
<dbReference type="AlphaFoldDB" id="A4A6M5"/>